<organism evidence="11">
    <name type="scientific">Mytilinidion resinicola</name>
    <dbReference type="NCBI Taxonomy" id="574789"/>
    <lineage>
        <taxon>Eukaryota</taxon>
        <taxon>Fungi</taxon>
        <taxon>Dikarya</taxon>
        <taxon>Ascomycota</taxon>
        <taxon>Pezizomycotina</taxon>
        <taxon>Dothideomycetes</taxon>
        <taxon>Pleosporomycetidae</taxon>
        <taxon>Mytilinidiales</taxon>
        <taxon>Mytilinidiaceae</taxon>
        <taxon>Mytilinidion</taxon>
    </lineage>
</organism>
<evidence type="ECO:0000256" key="7">
    <source>
        <dbReference type="ARBA" id="ARBA00047899"/>
    </source>
</evidence>
<evidence type="ECO:0000256" key="5">
    <source>
        <dbReference type="ARBA" id="ARBA00022777"/>
    </source>
</evidence>
<dbReference type="GO" id="GO:0005634">
    <property type="term" value="C:nucleus"/>
    <property type="evidence" value="ECO:0007669"/>
    <property type="project" value="TreeGrafter"/>
</dbReference>
<dbReference type="PROSITE" id="PS50011">
    <property type="entry name" value="PROTEIN_KINASE_DOM"/>
    <property type="match status" value="1"/>
</dbReference>
<evidence type="ECO:0000256" key="6">
    <source>
        <dbReference type="ARBA" id="ARBA00022840"/>
    </source>
</evidence>
<evidence type="ECO:0000313" key="12">
    <source>
        <dbReference type="Proteomes" id="UP000504636"/>
    </source>
</evidence>
<accession>A0A6A6YEZ4</accession>
<dbReference type="InterPro" id="IPR017441">
    <property type="entry name" value="Protein_kinase_ATP_BS"/>
</dbReference>
<dbReference type="RefSeq" id="XP_033574143.1">
    <property type="nucleotide sequence ID" value="XM_033722997.1"/>
</dbReference>
<dbReference type="Pfam" id="PF00069">
    <property type="entry name" value="Pkinase"/>
    <property type="match status" value="1"/>
</dbReference>
<dbReference type="GO" id="GO:0004674">
    <property type="term" value="F:protein serine/threonine kinase activity"/>
    <property type="evidence" value="ECO:0007669"/>
    <property type="project" value="UniProtKB-KW"/>
</dbReference>
<gene>
    <name evidence="11 13" type="ORF">BDZ99DRAFT_489645</name>
</gene>
<dbReference type="GO" id="GO:0005737">
    <property type="term" value="C:cytoplasm"/>
    <property type="evidence" value="ECO:0007669"/>
    <property type="project" value="TreeGrafter"/>
</dbReference>
<keyword evidence="4 9" id="KW-0547">Nucleotide-binding</keyword>
<comment type="catalytic activity">
    <reaction evidence="8">
        <text>L-seryl-[protein] + ATP = O-phospho-L-seryl-[protein] + ADP + H(+)</text>
        <dbReference type="Rhea" id="RHEA:17989"/>
        <dbReference type="Rhea" id="RHEA-COMP:9863"/>
        <dbReference type="Rhea" id="RHEA-COMP:11604"/>
        <dbReference type="ChEBI" id="CHEBI:15378"/>
        <dbReference type="ChEBI" id="CHEBI:29999"/>
        <dbReference type="ChEBI" id="CHEBI:30616"/>
        <dbReference type="ChEBI" id="CHEBI:83421"/>
        <dbReference type="ChEBI" id="CHEBI:456216"/>
        <dbReference type="EC" id="2.7.11.1"/>
    </reaction>
</comment>
<dbReference type="GO" id="GO:0000245">
    <property type="term" value="P:spliceosomal complex assembly"/>
    <property type="evidence" value="ECO:0007669"/>
    <property type="project" value="TreeGrafter"/>
</dbReference>
<reference evidence="11 13" key="1">
    <citation type="journal article" date="2020" name="Stud. Mycol.">
        <title>101 Dothideomycetes genomes: a test case for predicting lifestyles and emergence of pathogens.</title>
        <authorList>
            <person name="Haridas S."/>
            <person name="Albert R."/>
            <person name="Binder M."/>
            <person name="Bloem J."/>
            <person name="Labutti K."/>
            <person name="Salamov A."/>
            <person name="Andreopoulos B."/>
            <person name="Baker S."/>
            <person name="Barry K."/>
            <person name="Bills G."/>
            <person name="Bluhm B."/>
            <person name="Cannon C."/>
            <person name="Castanera R."/>
            <person name="Culley D."/>
            <person name="Daum C."/>
            <person name="Ezra D."/>
            <person name="Gonzalez J."/>
            <person name="Henrissat B."/>
            <person name="Kuo A."/>
            <person name="Liang C."/>
            <person name="Lipzen A."/>
            <person name="Lutzoni F."/>
            <person name="Magnuson J."/>
            <person name="Mondo S."/>
            <person name="Nolan M."/>
            <person name="Ohm R."/>
            <person name="Pangilinan J."/>
            <person name="Park H.-J."/>
            <person name="Ramirez L."/>
            <person name="Alfaro M."/>
            <person name="Sun H."/>
            <person name="Tritt A."/>
            <person name="Yoshinaga Y."/>
            <person name="Zwiers L.-H."/>
            <person name="Turgeon B."/>
            <person name="Goodwin S."/>
            <person name="Spatafora J."/>
            <person name="Crous P."/>
            <person name="Grigoriev I."/>
        </authorList>
    </citation>
    <scope>NUCLEOTIDE SEQUENCE</scope>
    <source>
        <strain evidence="11 13">CBS 304.34</strain>
    </source>
</reference>
<dbReference type="InterPro" id="IPR051334">
    <property type="entry name" value="SRPK"/>
</dbReference>
<dbReference type="GO" id="GO:0005524">
    <property type="term" value="F:ATP binding"/>
    <property type="evidence" value="ECO:0007669"/>
    <property type="project" value="UniProtKB-UniRule"/>
</dbReference>
<dbReference type="PANTHER" id="PTHR47634:SF9">
    <property type="entry name" value="PROTEIN KINASE DOMAIN-CONTAINING PROTEIN-RELATED"/>
    <property type="match status" value="1"/>
</dbReference>
<evidence type="ECO:0000256" key="1">
    <source>
        <dbReference type="ARBA" id="ARBA00012513"/>
    </source>
</evidence>
<dbReference type="PROSITE" id="PS00107">
    <property type="entry name" value="PROTEIN_KINASE_ATP"/>
    <property type="match status" value="1"/>
</dbReference>
<protein>
    <recommendedName>
        <fullName evidence="1">non-specific serine/threonine protein kinase</fullName>
        <ecNumber evidence="1">2.7.11.1</ecNumber>
    </recommendedName>
</protein>
<feature type="domain" description="Protein kinase" evidence="10">
    <location>
        <begin position="62"/>
        <end position="400"/>
    </location>
</feature>
<keyword evidence="12" id="KW-1185">Reference proteome</keyword>
<reference evidence="13" key="2">
    <citation type="submission" date="2020-04" db="EMBL/GenBank/DDBJ databases">
        <authorList>
            <consortium name="NCBI Genome Project"/>
        </authorList>
    </citation>
    <scope>NUCLEOTIDE SEQUENCE</scope>
    <source>
        <strain evidence="13">CBS 304.34</strain>
    </source>
</reference>
<proteinExistence type="predicted"/>
<evidence type="ECO:0000256" key="9">
    <source>
        <dbReference type="PROSITE-ProRule" id="PRU10141"/>
    </source>
</evidence>
<reference evidence="13" key="3">
    <citation type="submission" date="2025-04" db="UniProtKB">
        <authorList>
            <consortium name="RefSeq"/>
        </authorList>
    </citation>
    <scope>IDENTIFICATION</scope>
    <source>
        <strain evidence="13">CBS 304.34</strain>
    </source>
</reference>
<evidence type="ECO:0000313" key="13">
    <source>
        <dbReference type="RefSeq" id="XP_033574143.1"/>
    </source>
</evidence>
<dbReference type="EMBL" id="MU003705">
    <property type="protein sequence ID" value="KAF2807179.1"/>
    <property type="molecule type" value="Genomic_DNA"/>
</dbReference>
<dbReference type="Proteomes" id="UP000504636">
    <property type="component" value="Unplaced"/>
</dbReference>
<name>A0A6A6YEZ4_9PEZI</name>
<keyword evidence="6 9" id="KW-0067">ATP-binding</keyword>
<dbReference type="PANTHER" id="PTHR47634">
    <property type="entry name" value="PROTEIN KINASE DOMAIN-CONTAINING PROTEIN-RELATED"/>
    <property type="match status" value="1"/>
</dbReference>
<evidence type="ECO:0000259" key="10">
    <source>
        <dbReference type="PROSITE" id="PS50011"/>
    </source>
</evidence>
<dbReference type="AlphaFoldDB" id="A0A6A6YEZ4"/>
<dbReference type="OrthoDB" id="5979581at2759"/>
<evidence type="ECO:0000256" key="3">
    <source>
        <dbReference type="ARBA" id="ARBA00022679"/>
    </source>
</evidence>
<sequence length="407" mass="46543">MNNFLKSIRSLTRRPASRPHRGSSSGFATLDEAVKLEEERMPHYEKSVYYPVRIGDVFQDRYRVLSKLGFGANSTVWFCRDLGQQSYVALKVCITSSSANREVEVFKHIATTRSKHSGASFVRTMQDSFEIKGPAGLHQCLVQEPLLASLHELQCTLTPKSLPEGMLKPALQQIFAGLHCLHSEAHVVHTDLQAKNIMIACPDPTVFEEWERAEQQEPSPRKVDGDRVIYKSREFVLRKYLRGIGRCMIADLGMARIGKQHDGFIQPEIYRAPEVMFCMPWGSAADIWNVGVMIWDLFEEGHMFSPGGDDRKLSNARVLGEMIALLGPPPRGFLRRADETLAYWNHEGKYYYIPDYSLEDCEVYLEGDNKRLFMSFMRKMLQWEPEKRATALKLLQDEWLNSPTEGS</sequence>
<keyword evidence="3" id="KW-0808">Transferase</keyword>
<keyword evidence="2" id="KW-0723">Serine/threonine-protein kinase</keyword>
<feature type="binding site" evidence="9">
    <location>
        <position position="91"/>
    </location>
    <ligand>
        <name>ATP</name>
        <dbReference type="ChEBI" id="CHEBI:30616"/>
    </ligand>
</feature>
<dbReference type="InterPro" id="IPR011009">
    <property type="entry name" value="Kinase-like_dom_sf"/>
</dbReference>
<comment type="catalytic activity">
    <reaction evidence="7">
        <text>L-threonyl-[protein] + ATP = O-phospho-L-threonyl-[protein] + ADP + H(+)</text>
        <dbReference type="Rhea" id="RHEA:46608"/>
        <dbReference type="Rhea" id="RHEA-COMP:11060"/>
        <dbReference type="Rhea" id="RHEA-COMP:11605"/>
        <dbReference type="ChEBI" id="CHEBI:15378"/>
        <dbReference type="ChEBI" id="CHEBI:30013"/>
        <dbReference type="ChEBI" id="CHEBI:30616"/>
        <dbReference type="ChEBI" id="CHEBI:61977"/>
        <dbReference type="ChEBI" id="CHEBI:456216"/>
        <dbReference type="EC" id="2.7.11.1"/>
    </reaction>
</comment>
<dbReference type="EC" id="2.7.11.1" evidence="1"/>
<dbReference type="SMART" id="SM00220">
    <property type="entry name" value="S_TKc"/>
    <property type="match status" value="1"/>
</dbReference>
<dbReference type="SUPFAM" id="SSF56112">
    <property type="entry name" value="Protein kinase-like (PK-like)"/>
    <property type="match status" value="1"/>
</dbReference>
<dbReference type="Gene3D" id="1.10.510.10">
    <property type="entry name" value="Transferase(Phosphotransferase) domain 1"/>
    <property type="match status" value="1"/>
</dbReference>
<evidence type="ECO:0000256" key="4">
    <source>
        <dbReference type="ARBA" id="ARBA00022741"/>
    </source>
</evidence>
<evidence type="ECO:0000256" key="8">
    <source>
        <dbReference type="ARBA" id="ARBA00048679"/>
    </source>
</evidence>
<evidence type="ECO:0000256" key="2">
    <source>
        <dbReference type="ARBA" id="ARBA00022527"/>
    </source>
</evidence>
<dbReference type="Gene3D" id="3.30.200.20">
    <property type="entry name" value="Phosphorylase Kinase, domain 1"/>
    <property type="match status" value="1"/>
</dbReference>
<keyword evidence="5 11" id="KW-0418">Kinase</keyword>
<dbReference type="GO" id="GO:0050684">
    <property type="term" value="P:regulation of mRNA processing"/>
    <property type="evidence" value="ECO:0007669"/>
    <property type="project" value="TreeGrafter"/>
</dbReference>
<dbReference type="InterPro" id="IPR000719">
    <property type="entry name" value="Prot_kinase_dom"/>
</dbReference>
<evidence type="ECO:0000313" key="11">
    <source>
        <dbReference type="EMBL" id="KAF2807179.1"/>
    </source>
</evidence>
<dbReference type="GeneID" id="54463890"/>